<dbReference type="OrthoDB" id="1349564at2"/>
<dbReference type="STRING" id="483216.BACEGG_02775"/>
<evidence type="ECO:0000313" key="2">
    <source>
        <dbReference type="EMBL" id="NME85725.1"/>
    </source>
</evidence>
<name>A0A380YMG4_9BACE</name>
<dbReference type="AlphaFoldDB" id="A0A380YMG4"/>
<dbReference type="EMBL" id="JABAGL010000008">
    <property type="protein sequence ID" value="NME85725.1"/>
    <property type="molecule type" value="Genomic_DNA"/>
</dbReference>
<dbReference type="EMBL" id="UFSX01000001">
    <property type="protein sequence ID" value="SUV29098.1"/>
    <property type="molecule type" value="Genomic_DNA"/>
</dbReference>
<dbReference type="EMBL" id="QSLA01000004">
    <property type="protein sequence ID" value="RHF10608.1"/>
    <property type="molecule type" value="Genomic_DNA"/>
</dbReference>
<dbReference type="Proteomes" id="UP000335496">
    <property type="component" value="Unassembled WGS sequence"/>
</dbReference>
<organism evidence="6 7">
    <name type="scientific">Bacteroides eggerthii</name>
    <dbReference type="NCBI Taxonomy" id="28111"/>
    <lineage>
        <taxon>Bacteria</taxon>
        <taxon>Pseudomonadati</taxon>
        <taxon>Bacteroidota</taxon>
        <taxon>Bacteroidia</taxon>
        <taxon>Bacteroidales</taxon>
        <taxon>Bacteroidaceae</taxon>
        <taxon>Bacteroides</taxon>
    </lineage>
</organism>
<dbReference type="EMBL" id="CP072227">
    <property type="protein sequence ID" value="QUT47053.1"/>
    <property type="molecule type" value="Genomic_DNA"/>
</dbReference>
<dbReference type="EMBL" id="RCXL01000011">
    <property type="protein sequence ID" value="RYT74324.1"/>
    <property type="molecule type" value="Genomic_DNA"/>
</dbReference>
<keyword evidence="10" id="KW-1185">Reference proteome</keyword>
<evidence type="ECO:0008006" key="12">
    <source>
        <dbReference type="Google" id="ProtNLM"/>
    </source>
</evidence>
<evidence type="ECO:0000313" key="8">
    <source>
        <dbReference type="Proteomes" id="UP000283538"/>
    </source>
</evidence>
<dbReference type="RefSeq" id="WP_004291084.1">
    <property type="nucleotide sequence ID" value="NZ_CABKNQ010000018.1"/>
</dbReference>
<gene>
    <name evidence="4" type="ORF">DW701_04545</name>
    <name evidence="5" type="ORF">EAJ03_09015</name>
    <name evidence="1" type="ORF">F2Z23_07320</name>
    <name evidence="2" type="ORF">HF841_06760</name>
    <name evidence="3" type="ORF">INE88_03901</name>
    <name evidence="6" type="ORF">NCTC11155_01065</name>
</gene>
<sequence>MAKTVPVNIKISLLNLTETLYRFNYDYDYSTIKPDDLKVDFIHSFKSDQEKGEFGVEVKARYKSAHDNCVLAELGVYTNFRIDPFSAFIKMETEKGFETNLPDALEHLCEINVGALRGIFFTKLKGTPLEKYLIPLIPMNAIISPANIKKEE</sequence>
<dbReference type="Proteomes" id="UP000254424">
    <property type="component" value="Unassembled WGS sequence"/>
</dbReference>
<proteinExistence type="predicted"/>
<dbReference type="GeneID" id="93070991"/>
<reference evidence="6 7" key="1">
    <citation type="submission" date="2018-06" db="EMBL/GenBank/DDBJ databases">
        <authorList>
            <consortium name="Pathogen Informatics"/>
            <person name="Doyle S."/>
        </authorList>
    </citation>
    <scope>NUCLEOTIDE SEQUENCE [LARGE SCALE GENOMIC DNA]</scope>
    <source>
        <strain evidence="6 7">NCTC11155</strain>
    </source>
</reference>
<evidence type="ECO:0000313" key="1">
    <source>
        <dbReference type="EMBL" id="KAA5274888.1"/>
    </source>
</evidence>
<evidence type="ECO:0000313" key="4">
    <source>
        <dbReference type="EMBL" id="RHF10608.1"/>
    </source>
</evidence>
<reference evidence="4 8" key="2">
    <citation type="submission" date="2018-08" db="EMBL/GenBank/DDBJ databases">
        <title>A genome reference for cultivated species of the human gut microbiota.</title>
        <authorList>
            <person name="Zou Y."/>
            <person name="Xue W."/>
            <person name="Luo G."/>
        </authorList>
    </citation>
    <scope>NUCLEOTIDE SEQUENCE [LARGE SCALE GENOMIC DNA]</scope>
    <source>
        <strain evidence="4 8">AM26-26AC</strain>
    </source>
</reference>
<evidence type="ECO:0000313" key="11">
    <source>
        <dbReference type="Proteomes" id="UP000520291"/>
    </source>
</evidence>
<accession>A0A380YMG4</accession>
<evidence type="ECO:0000313" key="3">
    <source>
        <dbReference type="EMBL" id="QUT47053.1"/>
    </source>
</evidence>
<dbReference type="Proteomes" id="UP000679226">
    <property type="component" value="Chromosome"/>
</dbReference>
<evidence type="ECO:0000313" key="6">
    <source>
        <dbReference type="EMBL" id="SUV29098.1"/>
    </source>
</evidence>
<evidence type="ECO:0000313" key="9">
    <source>
        <dbReference type="Proteomes" id="UP000291917"/>
    </source>
</evidence>
<reference evidence="3" key="6">
    <citation type="journal article" date="2021" name="PLoS Genet.">
        <title>Mobile Type VI secretion system loci of the gut Bacteroidales display extensive intra-ecosystem transfer, multi-species spread and geographical clustering.</title>
        <authorList>
            <person name="Garcia-Bayona L."/>
            <person name="Coyne M.J."/>
            <person name="Comstock L.E."/>
        </authorList>
    </citation>
    <scope>NUCLEOTIDE SEQUENCE</scope>
    <source>
        <strain evidence="3">CL11T00C20</strain>
    </source>
</reference>
<reference evidence="5 9" key="4">
    <citation type="journal article" date="2019" name="Science, e1252229">
        <title>Invertible promoters mediate bacterial phase variation, antibiotic resistance, and host adaptation in the gut.</title>
        <authorList>
            <person name="Jiang X."/>
            <person name="Hall A.B."/>
            <person name="Arthur T.D."/>
            <person name="Plichta D.R."/>
            <person name="Covington C.T."/>
            <person name="Poyet M."/>
            <person name="Crothers J."/>
            <person name="Moses P.L."/>
            <person name="Tolonen A.C."/>
            <person name="Vlamakis H."/>
            <person name="Alm E.J."/>
            <person name="Xavier R.J."/>
        </authorList>
    </citation>
    <scope>NUCLEOTIDE SEQUENCE [LARGE SCALE GENOMIC DNA]</scope>
    <source>
        <strain evidence="5">Bj_0095</strain>
        <strain evidence="9">bj_0095</strain>
    </source>
</reference>
<evidence type="ECO:0000313" key="10">
    <source>
        <dbReference type="Proteomes" id="UP000335496"/>
    </source>
</evidence>
<reference evidence="1 10" key="3">
    <citation type="journal article" date="2019" name="Nat. Med.">
        <title>A library of human gut bacterial isolates paired with longitudinal multiomics data enables mechanistic microbiome research.</title>
        <authorList>
            <person name="Poyet M."/>
            <person name="Groussin M."/>
            <person name="Gibbons S.M."/>
            <person name="Avila-Pacheco J."/>
            <person name="Jiang X."/>
            <person name="Kearney S.M."/>
            <person name="Perrotta A.R."/>
            <person name="Berdy B."/>
            <person name="Zhao S."/>
            <person name="Lieberman T.D."/>
            <person name="Swanson P.K."/>
            <person name="Smith M."/>
            <person name="Roesemann S."/>
            <person name="Alexander J.E."/>
            <person name="Rich S.A."/>
            <person name="Livny J."/>
            <person name="Vlamakis H."/>
            <person name="Clish C."/>
            <person name="Bullock K."/>
            <person name="Deik A."/>
            <person name="Scott J."/>
            <person name="Pierce K.A."/>
            <person name="Xavier R.J."/>
            <person name="Alm E.J."/>
        </authorList>
    </citation>
    <scope>NUCLEOTIDE SEQUENCE [LARGE SCALE GENOMIC DNA]</scope>
    <source>
        <strain evidence="1 10">BIOML-A1</strain>
    </source>
</reference>
<dbReference type="EMBL" id="VVZX01000007">
    <property type="protein sequence ID" value="KAA5274888.1"/>
    <property type="molecule type" value="Genomic_DNA"/>
</dbReference>
<protein>
    <recommendedName>
        <fullName evidence="12">Preprotein translocase subunit SecB</fullName>
    </recommendedName>
</protein>
<dbReference type="KEGG" id="beg:INE88_03901"/>
<evidence type="ECO:0000313" key="5">
    <source>
        <dbReference type="EMBL" id="RYT74324.1"/>
    </source>
</evidence>
<dbReference type="Proteomes" id="UP000291917">
    <property type="component" value="Unassembled WGS sequence"/>
</dbReference>
<dbReference type="Proteomes" id="UP000283538">
    <property type="component" value="Unassembled WGS sequence"/>
</dbReference>
<evidence type="ECO:0000313" key="7">
    <source>
        <dbReference type="Proteomes" id="UP000254424"/>
    </source>
</evidence>
<dbReference type="Proteomes" id="UP000520291">
    <property type="component" value="Unassembled WGS sequence"/>
</dbReference>
<reference evidence="2 11" key="5">
    <citation type="submission" date="2020-04" db="EMBL/GenBank/DDBJ databases">
        <authorList>
            <person name="Hitch T.C.A."/>
            <person name="Wylensek D."/>
            <person name="Clavel T."/>
        </authorList>
    </citation>
    <scope>NUCLEOTIDE SEQUENCE [LARGE SCALE GENOMIC DNA]</scope>
    <source>
        <strain evidence="2 11">WCA3-601-WT-5E</strain>
    </source>
</reference>